<comment type="subcellular location">
    <subcellularLocation>
        <location evidence="1">Cell envelope</location>
    </subcellularLocation>
</comment>
<keyword evidence="3" id="KW-0479">Metal-binding</keyword>
<dbReference type="EMBL" id="DSUH01000054">
    <property type="protein sequence ID" value="HGU31705.1"/>
    <property type="molecule type" value="Genomic_DNA"/>
</dbReference>
<dbReference type="SUPFAM" id="SSF56281">
    <property type="entry name" value="Metallo-hydrolase/oxidoreductase"/>
    <property type="match status" value="1"/>
</dbReference>
<keyword evidence="3" id="KW-0408">Iron</keyword>
<dbReference type="NCBIfam" id="TIGR01409">
    <property type="entry name" value="TAT_signal_seq"/>
    <property type="match status" value="1"/>
</dbReference>
<evidence type="ECO:0000256" key="1">
    <source>
        <dbReference type="ARBA" id="ARBA00004196"/>
    </source>
</evidence>
<dbReference type="InterPro" id="IPR036866">
    <property type="entry name" value="RibonucZ/Hydroxyglut_hydro"/>
</dbReference>
<organism evidence="4">
    <name type="scientific">Desulfatirhabdium butyrativorans</name>
    <dbReference type="NCBI Taxonomy" id="340467"/>
    <lineage>
        <taxon>Bacteria</taxon>
        <taxon>Pseudomonadati</taxon>
        <taxon>Thermodesulfobacteriota</taxon>
        <taxon>Desulfobacteria</taxon>
        <taxon>Desulfobacterales</taxon>
        <taxon>Desulfatirhabdiaceae</taxon>
        <taxon>Desulfatirhabdium</taxon>
    </lineage>
</organism>
<dbReference type="Gene3D" id="3.60.15.10">
    <property type="entry name" value="Ribonuclease Z/Hydroxyacylglutathione hydrolase-like"/>
    <property type="match status" value="1"/>
</dbReference>
<dbReference type="GO" id="GO:0030313">
    <property type="term" value="C:cell envelope"/>
    <property type="evidence" value="ECO:0007669"/>
    <property type="project" value="UniProtKB-SubCell"/>
</dbReference>
<gene>
    <name evidence="4" type="ORF">ENS29_02485</name>
</gene>
<dbReference type="PANTHER" id="PTHR46018">
    <property type="entry name" value="ZINC PHOSPHODIESTERASE ELAC PROTEIN 1"/>
    <property type="match status" value="1"/>
</dbReference>
<proteinExistence type="predicted"/>
<accession>A0A7C4MP88</accession>
<evidence type="ECO:0000313" key="4">
    <source>
        <dbReference type="EMBL" id="HGU31705.1"/>
    </source>
</evidence>
<evidence type="ECO:0000256" key="3">
    <source>
        <dbReference type="ARBA" id="ARBA00023014"/>
    </source>
</evidence>
<comment type="caution">
    <text evidence="4">The sequence shown here is derived from an EMBL/GenBank/DDBJ whole genome shotgun (WGS) entry which is preliminary data.</text>
</comment>
<dbReference type="GO" id="GO:0051536">
    <property type="term" value="F:iron-sulfur cluster binding"/>
    <property type="evidence" value="ECO:0007669"/>
    <property type="project" value="UniProtKB-KW"/>
</dbReference>
<dbReference type="PANTHER" id="PTHR46018:SF2">
    <property type="entry name" value="ZINC PHOSPHODIESTERASE ELAC PROTEIN 1"/>
    <property type="match status" value="1"/>
</dbReference>
<name>A0A7C4MP88_9BACT</name>
<comment type="subunit">
    <text evidence="2">Heterodimer of a large and a small subunit.</text>
</comment>
<evidence type="ECO:0000256" key="2">
    <source>
        <dbReference type="ARBA" id="ARBA00011771"/>
    </source>
</evidence>
<dbReference type="PROSITE" id="PS51318">
    <property type="entry name" value="TAT"/>
    <property type="match status" value="1"/>
</dbReference>
<dbReference type="GO" id="GO:0042781">
    <property type="term" value="F:3'-tRNA processing endoribonuclease activity"/>
    <property type="evidence" value="ECO:0007669"/>
    <property type="project" value="TreeGrafter"/>
</dbReference>
<protein>
    <submittedName>
        <fullName evidence="4">Twin-arginine translocation signal domain-containing protein</fullName>
    </submittedName>
</protein>
<sequence length="519" mass="57237">MEPNDPKTPKGITRRDALKLSGLAVGGLAIGSTMIGSSVEKATAAEACLPVKPCHWKSLSLMTERYSYFERLPTYNPLDPNDPNTPLQPDEMRITFLGSCIPPVRRAQQMMSIFVEVGNAMGKADQFVFDCGSGVCANYGAMGIGFGRMDKVFIAHLHGDHMSDLTHIYCFGPSADRKSPLYVWGPASSGVESPKGSNKYYEDGTKAFCENLRRAMRWHSESFSFQTTSYPGYTPPTKESWGLPVDPVPVDDDPANDAFAMVPIELQWWKYGEVEGDNVAYHNKETGVKITHFPVIHCRKGSIGYKLEWNGLTMIYTSDTKPEIHSIEQAINGGKGVDVFIHEMVVPAEVWAFKNMGLSAPPEPGDPLYNTFLDTVEGLKNVQNSSHTPQGAFGYLLSQINPRPRLTVATHFPVANDTVACALNSVQAHCPDIQKIGPELIWSFDLMVLRVTKKQIKQLRAIVPEFGYSPVAHMPSSTMNPPKYSTADGKPDPFAQIDLTTEIPAKDAQGNCNYRDDGY</sequence>
<reference evidence="4" key="1">
    <citation type="journal article" date="2020" name="mSystems">
        <title>Genome- and Community-Level Interaction Insights into Carbon Utilization and Element Cycling Functions of Hydrothermarchaeota in Hydrothermal Sediment.</title>
        <authorList>
            <person name="Zhou Z."/>
            <person name="Liu Y."/>
            <person name="Xu W."/>
            <person name="Pan J."/>
            <person name="Luo Z.H."/>
            <person name="Li M."/>
        </authorList>
    </citation>
    <scope>NUCLEOTIDE SEQUENCE [LARGE SCALE GENOMIC DNA]</scope>
    <source>
        <strain evidence="4">SpSt-477</strain>
    </source>
</reference>
<dbReference type="InterPro" id="IPR006311">
    <property type="entry name" value="TAT_signal"/>
</dbReference>
<keyword evidence="3" id="KW-0411">Iron-sulfur</keyword>
<dbReference type="InterPro" id="IPR019546">
    <property type="entry name" value="TAT_signal_bac_arc"/>
</dbReference>
<dbReference type="AlphaFoldDB" id="A0A7C4MP88"/>